<keyword evidence="1" id="KW-0812">Transmembrane</keyword>
<name>A0A8D8YU09_9HEMI</name>
<keyword evidence="1" id="KW-1133">Transmembrane helix</keyword>
<proteinExistence type="predicted"/>
<reference evidence="2" key="1">
    <citation type="submission" date="2021-05" db="EMBL/GenBank/DDBJ databases">
        <authorList>
            <person name="Alioto T."/>
            <person name="Alioto T."/>
            <person name="Gomez Garrido J."/>
        </authorList>
    </citation>
    <scope>NUCLEOTIDE SEQUENCE</scope>
</reference>
<protein>
    <recommendedName>
        <fullName evidence="3">Reverse transcriptase domain-containing protein</fullName>
    </recommendedName>
</protein>
<feature type="transmembrane region" description="Helical" evidence="1">
    <location>
        <begin position="25"/>
        <end position="50"/>
    </location>
</feature>
<evidence type="ECO:0000313" key="2">
    <source>
        <dbReference type="EMBL" id="CAG6734958.1"/>
    </source>
</evidence>
<dbReference type="AlphaFoldDB" id="A0A8D8YU09"/>
<dbReference type="EMBL" id="HBUF01394333">
    <property type="protein sequence ID" value="CAG6734958.1"/>
    <property type="molecule type" value="Transcribed_RNA"/>
</dbReference>
<accession>A0A8D8YU09</accession>
<sequence>MVLQALFFSGSLAICQIVYVWFVRFFTLSLLLGMFWCPTGISYGLLFILINDIQDCLSLHDIKFLLFCDDLKLFRSIRSISDCEILQNALSSIKLWFEANLLEVNSSKCNVISFTRSNTPISFSYSLDSCDIPRTSCVRDLGVLFDSKLSFIPHMDAICSKATKMLGFISRSTKDFPDFLSFKILYCSLVRGVLEFASCIWNPSYNFHSGRIERIQHKALRTLSFKMKTPNDPYQSLEKNSKPTSFIFEKRDVRHDYFS</sequence>
<dbReference type="PANTHER" id="PTHR33332">
    <property type="entry name" value="REVERSE TRANSCRIPTASE DOMAIN-CONTAINING PROTEIN"/>
    <property type="match status" value="1"/>
</dbReference>
<organism evidence="2">
    <name type="scientific">Cacopsylla melanoneura</name>
    <dbReference type="NCBI Taxonomy" id="428564"/>
    <lineage>
        <taxon>Eukaryota</taxon>
        <taxon>Metazoa</taxon>
        <taxon>Ecdysozoa</taxon>
        <taxon>Arthropoda</taxon>
        <taxon>Hexapoda</taxon>
        <taxon>Insecta</taxon>
        <taxon>Pterygota</taxon>
        <taxon>Neoptera</taxon>
        <taxon>Paraneoptera</taxon>
        <taxon>Hemiptera</taxon>
        <taxon>Sternorrhyncha</taxon>
        <taxon>Psylloidea</taxon>
        <taxon>Psyllidae</taxon>
        <taxon>Psyllinae</taxon>
        <taxon>Cacopsylla</taxon>
    </lineage>
</organism>
<evidence type="ECO:0008006" key="3">
    <source>
        <dbReference type="Google" id="ProtNLM"/>
    </source>
</evidence>
<keyword evidence="1" id="KW-0472">Membrane</keyword>
<evidence type="ECO:0000256" key="1">
    <source>
        <dbReference type="SAM" id="Phobius"/>
    </source>
</evidence>